<sequence length="278" mass="33661">MKIAGTVIWYNPGEEHVENIKSYIDYIDELYIIDNSDKDNKLLAERLNDSKIEYFYNGRNLGIAKALNLGCEKAFRNDYTWILTMDQDSSFTFENIKNYFEDFDAIQNNSIGIISPYHVLKNDIIKTDEKESFTEIDNVMTSGNLLNLRIWEKVGKFDESLFIDEVDSDICYKIIEKGYKIIQLNKIKMFHELGKLEKRNFFMKKISVFNHNYIRKYYIIRNKCYMWKRYKKYRKRYSYYILNDFFKVVFYEKDKLRKLKYMFKGIKDFFKNKMGEVN</sequence>
<protein>
    <recommendedName>
        <fullName evidence="4">Glycosyltransferase 2-like domain-containing protein</fullName>
    </recommendedName>
</protein>
<dbReference type="CDD" id="cd02526">
    <property type="entry name" value="GT2_RfbF_like"/>
    <property type="match status" value="1"/>
</dbReference>
<evidence type="ECO:0000256" key="3">
    <source>
        <dbReference type="ARBA" id="ARBA00022679"/>
    </source>
</evidence>
<keyword evidence="6" id="KW-1185">Reference proteome</keyword>
<reference evidence="5 6" key="1">
    <citation type="submission" date="2009-10" db="EMBL/GenBank/DDBJ databases">
        <authorList>
            <person name="Harkins D.M."/>
            <person name="Madupu R."/>
            <person name="Durkin A.S."/>
            <person name="Torralba M."/>
            <person name="Methe B."/>
            <person name="Sutton G.G."/>
            <person name="Strausberg R.L."/>
            <person name="Nelson K.E."/>
        </authorList>
    </citation>
    <scope>NUCLEOTIDE SEQUENCE [LARGE SCALE GENOMIC DNA]</scope>
    <source>
        <strain evidence="5 6">F0264</strain>
    </source>
</reference>
<dbReference type="eggNOG" id="COG1216">
    <property type="taxonomic scope" value="Bacteria"/>
</dbReference>
<evidence type="ECO:0000313" key="6">
    <source>
        <dbReference type="Proteomes" id="UP000004226"/>
    </source>
</evidence>
<gene>
    <name evidence="5" type="ORF">HMPREF0554_1965</name>
</gene>
<evidence type="ECO:0000259" key="4">
    <source>
        <dbReference type="Pfam" id="PF00535"/>
    </source>
</evidence>
<keyword evidence="3" id="KW-0808">Transferase</keyword>
<comment type="caution">
    <text evidence="5">The sequence shown here is derived from an EMBL/GenBank/DDBJ whole genome shotgun (WGS) entry which is preliminary data.</text>
</comment>
<dbReference type="SUPFAM" id="SSF53448">
    <property type="entry name" value="Nucleotide-diphospho-sugar transferases"/>
    <property type="match status" value="1"/>
</dbReference>
<dbReference type="EMBL" id="ADAD01000002">
    <property type="protein sequence ID" value="EEY36175.1"/>
    <property type="molecule type" value="Genomic_DNA"/>
</dbReference>
<keyword evidence="2" id="KW-0328">Glycosyltransferase</keyword>
<dbReference type="PANTHER" id="PTHR43179">
    <property type="entry name" value="RHAMNOSYLTRANSFERASE WBBL"/>
    <property type="match status" value="1"/>
</dbReference>
<proteinExistence type="inferred from homology"/>
<dbReference type="AlphaFoldDB" id="D0GI92"/>
<evidence type="ECO:0000256" key="1">
    <source>
        <dbReference type="ARBA" id="ARBA00006739"/>
    </source>
</evidence>
<dbReference type="Proteomes" id="UP000004226">
    <property type="component" value="Unassembled WGS sequence"/>
</dbReference>
<organism evidence="5 6">
    <name type="scientific">Pseudoleptotrichia goodfellowii F0264</name>
    <dbReference type="NCBI Taxonomy" id="596323"/>
    <lineage>
        <taxon>Bacteria</taxon>
        <taxon>Fusobacteriati</taxon>
        <taxon>Fusobacteriota</taxon>
        <taxon>Fusobacteriia</taxon>
        <taxon>Fusobacteriales</taxon>
        <taxon>Leptotrichiaceae</taxon>
        <taxon>Pseudoleptotrichia</taxon>
    </lineage>
</organism>
<name>D0GI92_9FUSO</name>
<evidence type="ECO:0000313" key="5">
    <source>
        <dbReference type="EMBL" id="EEY36175.1"/>
    </source>
</evidence>
<dbReference type="Gene3D" id="3.90.550.10">
    <property type="entry name" value="Spore Coat Polysaccharide Biosynthesis Protein SpsA, Chain A"/>
    <property type="match status" value="1"/>
</dbReference>
<feature type="domain" description="Glycosyltransferase 2-like" evidence="4">
    <location>
        <begin position="18"/>
        <end position="121"/>
    </location>
</feature>
<dbReference type="RefSeq" id="WP_006806203.1">
    <property type="nucleotide sequence ID" value="NZ_ADAD01000002.1"/>
</dbReference>
<dbReference type="Pfam" id="PF00535">
    <property type="entry name" value="Glycos_transf_2"/>
    <property type="match status" value="1"/>
</dbReference>
<dbReference type="InterPro" id="IPR001173">
    <property type="entry name" value="Glyco_trans_2-like"/>
</dbReference>
<dbReference type="InterPro" id="IPR029044">
    <property type="entry name" value="Nucleotide-diphossugar_trans"/>
</dbReference>
<comment type="similarity">
    <text evidence="1">Belongs to the glycosyltransferase 2 family.</text>
</comment>
<dbReference type="PANTHER" id="PTHR43179:SF12">
    <property type="entry name" value="GALACTOFURANOSYLTRANSFERASE GLFT2"/>
    <property type="match status" value="1"/>
</dbReference>
<evidence type="ECO:0000256" key="2">
    <source>
        <dbReference type="ARBA" id="ARBA00022676"/>
    </source>
</evidence>
<dbReference type="GO" id="GO:0016757">
    <property type="term" value="F:glycosyltransferase activity"/>
    <property type="evidence" value="ECO:0007669"/>
    <property type="project" value="UniProtKB-KW"/>
</dbReference>
<accession>D0GI92</accession>